<sequence length="455" mass="49939">MAGVQQMTPAGKSRGSRDPDLPRAKLRDATEGLQGEREAWTWLECERAILEIKVAAAQLAVDLVRARHNFGRYPAQLVEEVVERFPECARQQCGLKELPEWVGVRARHLYRCVELAVRQLGQMQRALEVAAGAKQRDISDEWLIKVAQRKKGHKEKGKKRKDILKPPGEGDLSSVLVRPVGGPLKGLDVRVRRPKNEFDEGVASWRLDPKKGLVTDEKAKHCRSWEEWDEGFTWLMCVAPAEARDLLAGFQKWIRVMSGENAWESLRKFYDHLVSRIAKDISVTFELTSYMTLWELGTPAVYLVHGGRGAGLRKPWTGTTEAPKPDNAAEGGAGARATKAGAGKGGKNPGDATTLGEPESGGGAQRAPGVAGCGEGETAISSSREPELKEEAPGSAESSGMRWWAQLENLQYGECGINMGSLAGRGRVRSRKRAQEQQGGLTACREIELEEVACI</sequence>
<dbReference type="Proteomes" id="UP001190700">
    <property type="component" value="Unassembled WGS sequence"/>
</dbReference>
<comment type="caution">
    <text evidence="2">The sequence shown here is derived from an EMBL/GenBank/DDBJ whole genome shotgun (WGS) entry which is preliminary data.</text>
</comment>
<evidence type="ECO:0000256" key="1">
    <source>
        <dbReference type="SAM" id="MobiDB-lite"/>
    </source>
</evidence>
<proteinExistence type="predicted"/>
<evidence type="ECO:0000313" key="2">
    <source>
        <dbReference type="EMBL" id="KAK3238588.1"/>
    </source>
</evidence>
<evidence type="ECO:0000313" key="3">
    <source>
        <dbReference type="Proteomes" id="UP001190700"/>
    </source>
</evidence>
<accession>A0AAE0BL42</accession>
<dbReference type="EMBL" id="LGRX02034170">
    <property type="protein sequence ID" value="KAK3238588.1"/>
    <property type="molecule type" value="Genomic_DNA"/>
</dbReference>
<protein>
    <submittedName>
        <fullName evidence="2">Uncharacterized protein</fullName>
    </submittedName>
</protein>
<gene>
    <name evidence="2" type="ORF">CYMTET_51416</name>
</gene>
<feature type="region of interest" description="Disordered" evidence="1">
    <location>
        <begin position="312"/>
        <end position="399"/>
    </location>
</feature>
<feature type="compositionally biased region" description="Basic and acidic residues" evidence="1">
    <location>
        <begin position="15"/>
        <end position="30"/>
    </location>
</feature>
<reference evidence="2 3" key="1">
    <citation type="journal article" date="2015" name="Genome Biol. Evol.">
        <title>Comparative Genomics of a Bacterivorous Green Alga Reveals Evolutionary Causalities and Consequences of Phago-Mixotrophic Mode of Nutrition.</title>
        <authorList>
            <person name="Burns J.A."/>
            <person name="Paasch A."/>
            <person name="Narechania A."/>
            <person name="Kim E."/>
        </authorList>
    </citation>
    <scope>NUCLEOTIDE SEQUENCE [LARGE SCALE GENOMIC DNA]</scope>
    <source>
        <strain evidence="2 3">PLY_AMNH</strain>
    </source>
</reference>
<feature type="region of interest" description="Disordered" evidence="1">
    <location>
        <begin position="1"/>
        <end position="30"/>
    </location>
</feature>
<dbReference type="AlphaFoldDB" id="A0AAE0BL42"/>
<keyword evidence="3" id="KW-1185">Reference proteome</keyword>
<organism evidence="2 3">
    <name type="scientific">Cymbomonas tetramitiformis</name>
    <dbReference type="NCBI Taxonomy" id="36881"/>
    <lineage>
        <taxon>Eukaryota</taxon>
        <taxon>Viridiplantae</taxon>
        <taxon>Chlorophyta</taxon>
        <taxon>Pyramimonadophyceae</taxon>
        <taxon>Pyramimonadales</taxon>
        <taxon>Pyramimonadaceae</taxon>
        <taxon>Cymbomonas</taxon>
    </lineage>
</organism>
<name>A0AAE0BL42_9CHLO</name>